<keyword evidence="3" id="KW-1185">Reference proteome</keyword>
<keyword evidence="1" id="KW-0472">Membrane</keyword>
<evidence type="ECO:0000313" key="2">
    <source>
        <dbReference type="EMBL" id="SEE94261.1"/>
    </source>
</evidence>
<feature type="transmembrane region" description="Helical" evidence="1">
    <location>
        <begin position="43"/>
        <end position="64"/>
    </location>
</feature>
<dbReference type="AlphaFoldDB" id="A0A1H5N076"/>
<keyword evidence="1" id="KW-1133">Transmembrane helix</keyword>
<evidence type="ECO:0000256" key="1">
    <source>
        <dbReference type="SAM" id="Phobius"/>
    </source>
</evidence>
<sequence>MLTAEERAISDALKESTADIDFDDAMLAEVVDRGHRLRWRKRTLGAAFAAGTIALAGAGVVQVWDRPDSGPVAAPEATASPTTPARPNAVMLEAFETTRSVVEPLLAVNDSRYREEQFQLALNNETGDAILYLPYTGRIDPTEVGVIDVEQLGTDAVSAARATPGAAPVVPVIGVALFDELSAVSARLFATRAQWQTEPNGVLWTVPEPDTVSIGVGVTALEVAANLPPTMQLASGATATIRIEKSSIHFE</sequence>
<gene>
    <name evidence="2" type="ORF">SAMN04488561_3537</name>
</gene>
<dbReference type="RefSeq" id="WP_074946409.1">
    <property type="nucleotide sequence ID" value="NZ_FNUC01000003.1"/>
</dbReference>
<organism evidence="2 3">
    <name type="scientific">Jiangella alba</name>
    <dbReference type="NCBI Taxonomy" id="561176"/>
    <lineage>
        <taxon>Bacteria</taxon>
        <taxon>Bacillati</taxon>
        <taxon>Actinomycetota</taxon>
        <taxon>Actinomycetes</taxon>
        <taxon>Jiangellales</taxon>
        <taxon>Jiangellaceae</taxon>
        <taxon>Jiangella</taxon>
    </lineage>
</organism>
<dbReference type="EMBL" id="FNUC01000003">
    <property type="protein sequence ID" value="SEE94261.1"/>
    <property type="molecule type" value="Genomic_DNA"/>
</dbReference>
<dbReference type="Proteomes" id="UP000181980">
    <property type="component" value="Unassembled WGS sequence"/>
</dbReference>
<evidence type="ECO:0000313" key="3">
    <source>
        <dbReference type="Proteomes" id="UP000181980"/>
    </source>
</evidence>
<reference evidence="3" key="1">
    <citation type="submission" date="2016-10" db="EMBL/GenBank/DDBJ databases">
        <authorList>
            <person name="Varghese N."/>
            <person name="Submissions S."/>
        </authorList>
    </citation>
    <scope>NUCLEOTIDE SEQUENCE [LARGE SCALE GENOMIC DNA]</scope>
    <source>
        <strain evidence="3">DSM 45237</strain>
    </source>
</reference>
<name>A0A1H5N076_9ACTN</name>
<proteinExistence type="predicted"/>
<accession>A0A1H5N076</accession>
<keyword evidence="1" id="KW-0812">Transmembrane</keyword>
<protein>
    <submittedName>
        <fullName evidence="2">Uncharacterized protein</fullName>
    </submittedName>
</protein>